<organism evidence="12 13">
    <name type="scientific">Cichlidogyrus casuarinus</name>
    <dbReference type="NCBI Taxonomy" id="1844966"/>
    <lineage>
        <taxon>Eukaryota</taxon>
        <taxon>Metazoa</taxon>
        <taxon>Spiralia</taxon>
        <taxon>Lophotrochozoa</taxon>
        <taxon>Platyhelminthes</taxon>
        <taxon>Monogenea</taxon>
        <taxon>Monopisthocotylea</taxon>
        <taxon>Dactylogyridea</taxon>
        <taxon>Ancyrocephalidae</taxon>
        <taxon>Cichlidogyrus</taxon>
    </lineage>
</organism>
<dbReference type="InterPro" id="IPR008271">
    <property type="entry name" value="Ser/Thr_kinase_AS"/>
</dbReference>
<keyword evidence="3 8" id="KW-0547">Nucleotide-binding</keyword>
<dbReference type="PROSITE" id="PS00108">
    <property type="entry name" value="PROTEIN_KINASE_ST"/>
    <property type="match status" value="1"/>
</dbReference>
<accession>A0ABD2QMS2</accession>
<comment type="similarity">
    <text evidence="9">Belongs to the protein kinase superfamily. Ser/Thr protein kinase family. MAP kinase subfamily.</text>
</comment>
<reference evidence="12 13" key="1">
    <citation type="submission" date="2024-11" db="EMBL/GenBank/DDBJ databases">
        <title>Adaptive evolution of stress response genes in parasites aligns with host niche diversity.</title>
        <authorList>
            <person name="Hahn C."/>
            <person name="Resl P."/>
        </authorList>
    </citation>
    <scope>NUCLEOTIDE SEQUENCE [LARGE SCALE GENOMIC DNA]</scope>
    <source>
        <strain evidence="12">EGGRZ-B1_66</strain>
        <tissue evidence="12">Body</tissue>
    </source>
</reference>
<keyword evidence="1 9" id="KW-0723">Serine/threonine-protein kinase</keyword>
<comment type="cofactor">
    <cofactor evidence="9">
        <name>Mg(2+)</name>
        <dbReference type="ChEBI" id="CHEBI:18420"/>
    </cofactor>
</comment>
<evidence type="ECO:0000256" key="2">
    <source>
        <dbReference type="ARBA" id="ARBA00022679"/>
    </source>
</evidence>
<dbReference type="Proteomes" id="UP001626550">
    <property type="component" value="Unassembled WGS sequence"/>
</dbReference>
<dbReference type="SUPFAM" id="SSF56112">
    <property type="entry name" value="Protein kinase-like (PK-like)"/>
    <property type="match status" value="1"/>
</dbReference>
<dbReference type="PROSITE" id="PS01351">
    <property type="entry name" value="MAPK"/>
    <property type="match status" value="1"/>
</dbReference>
<protein>
    <recommendedName>
        <fullName evidence="9">Mitogen-activated protein kinase</fullName>
        <ecNumber evidence="9">2.7.11.24</ecNumber>
    </recommendedName>
</protein>
<evidence type="ECO:0000256" key="6">
    <source>
        <dbReference type="ARBA" id="ARBA00047592"/>
    </source>
</evidence>
<dbReference type="PANTHER" id="PTHR24055">
    <property type="entry name" value="MITOGEN-ACTIVATED PROTEIN KINASE"/>
    <property type="match status" value="1"/>
</dbReference>
<evidence type="ECO:0000256" key="10">
    <source>
        <dbReference type="SAM" id="MobiDB-lite"/>
    </source>
</evidence>
<dbReference type="PROSITE" id="PS00107">
    <property type="entry name" value="PROTEIN_KINASE_ATP"/>
    <property type="match status" value="1"/>
</dbReference>
<dbReference type="Pfam" id="PF00069">
    <property type="entry name" value="Pkinase"/>
    <property type="match status" value="1"/>
</dbReference>
<sequence length="545" mass="60810">MEGAFRSQSTGRTISPDSTQPSPPNSPPKFKPPYTKDESLLSTCPRTGAPSLLKSYLMPFRKRTLHLDNPQPAEKFLGYGAFGVVWAAVDPRFNYRVAIKRIPKVFHNSITAKRVFREIKILEAIHHDNIISLHDILRVKGGGESPEIYLLFELMQTDLHKIIASTQALSIDHVKLFVYQILRALKYLHTARIIHRDIKPGNMLVNSNCLLKLCDFGLARVADPYGEVGLTHEVVTQYYRSPELLMETSRYSFSVDIWSAGCTFAELLSRRILFQVHGPMVHLDMILDITGTPSPEALEGCHEEAKKYILSQRPRKPDLSRLYALSTSLSQQGCSLLASMLKFDPHHRISATDALHHPYLEDARVRYHSCMCTCCDSGSRHMQFEQSASSPMNNNGNPDSGSSEASTPSSTTETTIGTAAFARNRNESVSTTSSMSMCDGGSQNGEGASPRYHCSAQDARSKLFARKFSTNLDPASPIEFPTNLDMHITSLQHAKRILNEAIEEYHQMDDRPVALTLNPRGLNFRALTSAKVAASQEVAPANRWF</sequence>
<evidence type="ECO:0000259" key="11">
    <source>
        <dbReference type="PROSITE" id="PS50011"/>
    </source>
</evidence>
<evidence type="ECO:0000256" key="4">
    <source>
        <dbReference type="ARBA" id="ARBA00022777"/>
    </source>
</evidence>
<keyword evidence="5 8" id="KW-0067">ATP-binding</keyword>
<name>A0ABD2QMS2_9PLAT</name>
<dbReference type="EMBL" id="JBJKFK010000026">
    <property type="protein sequence ID" value="KAL3320836.1"/>
    <property type="molecule type" value="Genomic_DNA"/>
</dbReference>
<evidence type="ECO:0000256" key="3">
    <source>
        <dbReference type="ARBA" id="ARBA00022741"/>
    </source>
</evidence>
<dbReference type="InterPro" id="IPR011009">
    <property type="entry name" value="Kinase-like_dom_sf"/>
</dbReference>
<evidence type="ECO:0000313" key="13">
    <source>
        <dbReference type="Proteomes" id="UP001626550"/>
    </source>
</evidence>
<feature type="region of interest" description="Disordered" evidence="10">
    <location>
        <begin position="1"/>
        <end position="37"/>
    </location>
</feature>
<dbReference type="InterPro" id="IPR000719">
    <property type="entry name" value="Prot_kinase_dom"/>
</dbReference>
<feature type="compositionally biased region" description="Pro residues" evidence="10">
    <location>
        <begin position="21"/>
        <end position="31"/>
    </location>
</feature>
<keyword evidence="13" id="KW-1185">Reference proteome</keyword>
<comment type="caution">
    <text evidence="12">The sequence shown here is derived from an EMBL/GenBank/DDBJ whole genome shotgun (WGS) entry which is preliminary data.</text>
</comment>
<dbReference type="FunFam" id="1.10.510.10:FF:000624">
    <property type="entry name" value="Mitogen-activated protein kinase"/>
    <property type="match status" value="1"/>
</dbReference>
<feature type="compositionally biased region" description="Polar residues" evidence="10">
    <location>
        <begin position="385"/>
        <end position="399"/>
    </location>
</feature>
<dbReference type="GO" id="GO:0005524">
    <property type="term" value="F:ATP binding"/>
    <property type="evidence" value="ECO:0007669"/>
    <property type="project" value="UniProtKB-UniRule"/>
</dbReference>
<keyword evidence="2 9" id="KW-0808">Transferase</keyword>
<dbReference type="Gene3D" id="1.10.510.10">
    <property type="entry name" value="Transferase(Phosphotransferase) domain 1"/>
    <property type="match status" value="1"/>
</dbReference>
<dbReference type="GO" id="GO:0004707">
    <property type="term" value="F:MAP kinase activity"/>
    <property type="evidence" value="ECO:0007669"/>
    <property type="project" value="UniProtKB-EC"/>
</dbReference>
<evidence type="ECO:0000256" key="8">
    <source>
        <dbReference type="PROSITE-ProRule" id="PRU10141"/>
    </source>
</evidence>
<dbReference type="InterPro" id="IPR017441">
    <property type="entry name" value="Protein_kinase_ATP_BS"/>
</dbReference>
<feature type="compositionally biased region" description="Low complexity" evidence="10">
    <location>
        <begin position="400"/>
        <end position="419"/>
    </location>
</feature>
<feature type="compositionally biased region" description="Polar residues" evidence="10">
    <location>
        <begin position="427"/>
        <end position="436"/>
    </location>
</feature>
<comment type="activity regulation">
    <text evidence="9">Activated by threonine and tyrosine phosphorylation.</text>
</comment>
<evidence type="ECO:0000313" key="12">
    <source>
        <dbReference type="EMBL" id="KAL3320836.1"/>
    </source>
</evidence>
<dbReference type="Gene3D" id="3.30.200.20">
    <property type="entry name" value="Phosphorylase Kinase, domain 1"/>
    <property type="match status" value="1"/>
</dbReference>
<dbReference type="AlphaFoldDB" id="A0ABD2QMS2"/>
<evidence type="ECO:0000256" key="9">
    <source>
        <dbReference type="RuleBase" id="RU361165"/>
    </source>
</evidence>
<keyword evidence="9" id="KW-0460">Magnesium</keyword>
<dbReference type="PROSITE" id="PS50011">
    <property type="entry name" value="PROTEIN_KINASE_DOM"/>
    <property type="match status" value="1"/>
</dbReference>
<feature type="region of interest" description="Disordered" evidence="10">
    <location>
        <begin position="385"/>
        <end position="452"/>
    </location>
</feature>
<feature type="domain" description="Protein kinase" evidence="11">
    <location>
        <begin position="71"/>
        <end position="360"/>
    </location>
</feature>
<comment type="catalytic activity">
    <reaction evidence="6 9">
        <text>L-threonyl-[protein] + ATP = O-phospho-L-threonyl-[protein] + ADP + H(+)</text>
        <dbReference type="Rhea" id="RHEA:46608"/>
        <dbReference type="Rhea" id="RHEA-COMP:11060"/>
        <dbReference type="Rhea" id="RHEA-COMP:11605"/>
        <dbReference type="ChEBI" id="CHEBI:15378"/>
        <dbReference type="ChEBI" id="CHEBI:30013"/>
        <dbReference type="ChEBI" id="CHEBI:30616"/>
        <dbReference type="ChEBI" id="CHEBI:61977"/>
        <dbReference type="ChEBI" id="CHEBI:456216"/>
        <dbReference type="EC" id="2.7.11.24"/>
    </reaction>
</comment>
<proteinExistence type="inferred from homology"/>
<dbReference type="EC" id="2.7.11.24" evidence="9"/>
<gene>
    <name evidence="12" type="primary">LIT-1</name>
    <name evidence="12" type="ORF">Ciccas_000493</name>
</gene>
<keyword evidence="4 9" id="KW-0418">Kinase</keyword>
<dbReference type="InterPro" id="IPR003527">
    <property type="entry name" value="MAP_kinase_CS"/>
</dbReference>
<feature type="compositionally biased region" description="Polar residues" evidence="10">
    <location>
        <begin position="1"/>
        <end position="13"/>
    </location>
</feature>
<evidence type="ECO:0000256" key="7">
    <source>
        <dbReference type="ARBA" id="ARBA00048312"/>
    </source>
</evidence>
<dbReference type="InterPro" id="IPR050117">
    <property type="entry name" value="MAPK"/>
</dbReference>
<feature type="binding site" evidence="8">
    <location>
        <position position="100"/>
    </location>
    <ligand>
        <name>ATP</name>
        <dbReference type="ChEBI" id="CHEBI:30616"/>
    </ligand>
</feature>
<evidence type="ECO:0000256" key="5">
    <source>
        <dbReference type="ARBA" id="ARBA00022840"/>
    </source>
</evidence>
<dbReference type="SMART" id="SM00220">
    <property type="entry name" value="S_TKc"/>
    <property type="match status" value="1"/>
</dbReference>
<comment type="catalytic activity">
    <reaction evidence="7">
        <text>L-seryl-[protein] + ATP = O-phospho-L-seryl-[protein] + ADP + H(+)</text>
        <dbReference type="Rhea" id="RHEA:17989"/>
        <dbReference type="Rhea" id="RHEA-COMP:9863"/>
        <dbReference type="Rhea" id="RHEA-COMP:11604"/>
        <dbReference type="ChEBI" id="CHEBI:15378"/>
        <dbReference type="ChEBI" id="CHEBI:29999"/>
        <dbReference type="ChEBI" id="CHEBI:30616"/>
        <dbReference type="ChEBI" id="CHEBI:83421"/>
        <dbReference type="ChEBI" id="CHEBI:456216"/>
        <dbReference type="EC" id="2.7.11.24"/>
    </reaction>
</comment>
<evidence type="ECO:0000256" key="1">
    <source>
        <dbReference type="ARBA" id="ARBA00022527"/>
    </source>
</evidence>